<dbReference type="InterPro" id="IPR004507">
    <property type="entry name" value="UbiX-like"/>
</dbReference>
<feature type="region of interest" description="Disordered" evidence="6">
    <location>
        <begin position="778"/>
        <end position="798"/>
    </location>
</feature>
<dbReference type="OrthoDB" id="1747771at2759"/>
<keyword evidence="4" id="KW-0804">Transcription</keyword>
<keyword evidence="5" id="KW-0539">Nucleus</keyword>
<dbReference type="Gene3D" id="4.10.240.10">
    <property type="entry name" value="Zn(2)-C6 fungal-type DNA-binding domain"/>
    <property type="match status" value="1"/>
</dbReference>
<reference evidence="8 9" key="1">
    <citation type="submission" date="2016-12" db="EMBL/GenBank/DDBJ databases">
        <title>The genomes of Aspergillus section Nigri reveals drivers in fungal speciation.</title>
        <authorList>
            <consortium name="DOE Joint Genome Institute"/>
            <person name="Vesth T.C."/>
            <person name="Nybo J."/>
            <person name="Theobald S."/>
            <person name="Brandl J."/>
            <person name="Frisvad J.C."/>
            <person name="Nielsen K.F."/>
            <person name="Lyhne E.K."/>
            <person name="Kogle M.E."/>
            <person name="Kuo A."/>
            <person name="Riley R."/>
            <person name="Clum A."/>
            <person name="Nolan M."/>
            <person name="Lipzen A."/>
            <person name="Salamov A."/>
            <person name="Henrissat B."/>
            <person name="Wiebenga A."/>
            <person name="De Vries R.P."/>
            <person name="Grigoriev I.V."/>
            <person name="Mortensen U.H."/>
            <person name="Andersen M.R."/>
            <person name="Baker S.E."/>
        </authorList>
    </citation>
    <scope>NUCLEOTIDE SEQUENCE [LARGE SCALE GENOMIC DNA]</scope>
    <source>
        <strain evidence="8 9">IBT 23096</strain>
    </source>
</reference>
<dbReference type="InterPro" id="IPR036864">
    <property type="entry name" value="Zn2-C6_fun-type_DNA-bd_sf"/>
</dbReference>
<evidence type="ECO:0000256" key="5">
    <source>
        <dbReference type="ARBA" id="ARBA00023242"/>
    </source>
</evidence>
<dbReference type="GeneID" id="36553100"/>
<feature type="region of interest" description="Disordered" evidence="6">
    <location>
        <begin position="1"/>
        <end position="41"/>
    </location>
</feature>
<feature type="domain" description="Zn(2)-C6 fungal-type" evidence="7">
    <location>
        <begin position="57"/>
        <end position="88"/>
    </location>
</feature>
<feature type="compositionally biased region" description="Low complexity" evidence="6">
    <location>
        <begin position="1"/>
        <end position="29"/>
    </location>
</feature>
<evidence type="ECO:0000256" key="3">
    <source>
        <dbReference type="ARBA" id="ARBA00023125"/>
    </source>
</evidence>
<dbReference type="PANTHER" id="PTHR43374">
    <property type="entry name" value="FLAVIN PRENYLTRANSFERASE"/>
    <property type="match status" value="1"/>
</dbReference>
<name>A0A2I2GGM9_9EURO</name>
<dbReference type="PROSITE" id="PS50048">
    <property type="entry name" value="ZN2_CY6_FUNGAL_2"/>
    <property type="match status" value="1"/>
</dbReference>
<dbReference type="GO" id="GO:0000981">
    <property type="term" value="F:DNA-binding transcription factor activity, RNA polymerase II-specific"/>
    <property type="evidence" value="ECO:0007669"/>
    <property type="project" value="InterPro"/>
</dbReference>
<evidence type="ECO:0000256" key="2">
    <source>
        <dbReference type="ARBA" id="ARBA00023015"/>
    </source>
</evidence>
<dbReference type="Proteomes" id="UP000234275">
    <property type="component" value="Unassembled WGS sequence"/>
</dbReference>
<feature type="region of interest" description="Disordered" evidence="6">
    <location>
        <begin position="96"/>
        <end position="159"/>
    </location>
</feature>
<dbReference type="GO" id="GO:0016831">
    <property type="term" value="F:carboxy-lyase activity"/>
    <property type="evidence" value="ECO:0007669"/>
    <property type="project" value="TreeGrafter"/>
</dbReference>
<dbReference type="PANTHER" id="PTHR43374:SF1">
    <property type="entry name" value="FLAVIN PRENYLTRANSFERASE PAD1, MITOCHONDRIAL"/>
    <property type="match status" value="1"/>
</dbReference>
<dbReference type="Pfam" id="PF04082">
    <property type="entry name" value="Fungal_trans"/>
    <property type="match status" value="1"/>
</dbReference>
<dbReference type="SMART" id="SM00906">
    <property type="entry name" value="Fungal_trans"/>
    <property type="match status" value="1"/>
</dbReference>
<dbReference type="GO" id="GO:0006351">
    <property type="term" value="P:DNA-templated transcription"/>
    <property type="evidence" value="ECO:0007669"/>
    <property type="project" value="InterPro"/>
</dbReference>
<dbReference type="FunFam" id="4.10.240.10:FF:000001">
    <property type="entry name" value="Fungal specific transcription factor, putative"/>
    <property type="match status" value="1"/>
</dbReference>
<dbReference type="RefSeq" id="XP_024707328.1">
    <property type="nucleotide sequence ID" value="XM_024845400.1"/>
</dbReference>
<dbReference type="GO" id="GO:0009893">
    <property type="term" value="P:positive regulation of metabolic process"/>
    <property type="evidence" value="ECO:0007669"/>
    <property type="project" value="UniProtKB-ARBA"/>
</dbReference>
<evidence type="ECO:0000256" key="1">
    <source>
        <dbReference type="ARBA" id="ARBA00022723"/>
    </source>
</evidence>
<proteinExistence type="predicted"/>
<gene>
    <name evidence="8" type="ORF">P170DRAFT_377464</name>
</gene>
<dbReference type="STRING" id="1392250.A0A2I2GGM9"/>
<feature type="region of interest" description="Disordered" evidence="6">
    <location>
        <begin position="191"/>
        <end position="219"/>
    </location>
</feature>
<evidence type="ECO:0000259" key="7">
    <source>
        <dbReference type="PROSITE" id="PS50048"/>
    </source>
</evidence>
<accession>A0A2I2GGM9</accession>
<dbReference type="CDD" id="cd00067">
    <property type="entry name" value="GAL4"/>
    <property type="match status" value="1"/>
</dbReference>
<dbReference type="SUPFAM" id="SSF57701">
    <property type="entry name" value="Zn2/Cys6 DNA-binding domain"/>
    <property type="match status" value="1"/>
</dbReference>
<evidence type="ECO:0000313" key="8">
    <source>
        <dbReference type="EMBL" id="PLB52026.1"/>
    </source>
</evidence>
<evidence type="ECO:0000256" key="6">
    <source>
        <dbReference type="SAM" id="MobiDB-lite"/>
    </source>
</evidence>
<keyword evidence="2" id="KW-0805">Transcription regulation</keyword>
<evidence type="ECO:0000313" key="9">
    <source>
        <dbReference type="Proteomes" id="UP000234275"/>
    </source>
</evidence>
<keyword evidence="1" id="KW-0479">Metal-binding</keyword>
<dbReference type="Pfam" id="PF00172">
    <property type="entry name" value="Zn_clus"/>
    <property type="match status" value="1"/>
</dbReference>
<organism evidence="8 9">
    <name type="scientific">Aspergillus steynii IBT 23096</name>
    <dbReference type="NCBI Taxonomy" id="1392250"/>
    <lineage>
        <taxon>Eukaryota</taxon>
        <taxon>Fungi</taxon>
        <taxon>Dikarya</taxon>
        <taxon>Ascomycota</taxon>
        <taxon>Pezizomycotina</taxon>
        <taxon>Eurotiomycetes</taxon>
        <taxon>Eurotiomycetidae</taxon>
        <taxon>Eurotiales</taxon>
        <taxon>Aspergillaceae</taxon>
        <taxon>Aspergillus</taxon>
        <taxon>Aspergillus subgen. Circumdati</taxon>
    </lineage>
</organism>
<keyword evidence="3" id="KW-0238">DNA-binding</keyword>
<evidence type="ECO:0000256" key="4">
    <source>
        <dbReference type="ARBA" id="ARBA00023163"/>
    </source>
</evidence>
<dbReference type="PROSITE" id="PS00463">
    <property type="entry name" value="ZN2_CY6_FUNGAL_1"/>
    <property type="match status" value="1"/>
</dbReference>
<sequence>MASPYQSSISFSPSVSGADVTAAGAAGAGPSRPISELPQSQVDAIIRTKRKAREPKACYPCHARKVKCDRNLPCDGCVKRDHADLCSYERPSKKRIMTGSVPPPAGTTYSDSPVGGATPGGVPEQLGMPAQPDGGVRLKQEPGTTRSAPSVPLGPSGRVSVAREEWDNVRTRLKEMEQTISNLRVGLERAEEGQASSLETGSVQSADASNRSKGASPEREGIHAANTLGEGTVHLGSRSVLAYILNNKSGSDQLQALLEGGILPKLGLDNESATYPFVDLWSSDMSTFDLSAVCSALPGDQQCKEFFYFYRDIAGAIYPVIEDTALFEMHLNVMLQNRASIGGTYRADDDQAQKPFGVSIAFFGLLFAVLASGCQSSDLPGKERELTSQVYVCCSYQCLRMTNFLSQPTIEAIQTLLVIGNVLSYNMNPGISYVLLGMTLRMGLALGLHVETSRFSPVERYRRRHVWWSMAWQDSHFSLSYDRPSTTAVSQPDIASRGDSRPGDLSYFETLCRIIALALEVVRGRMLNSHSQMGFKTIQTYKERIQQIMVEAKPYLRDPKYCVTPTEHLERVVLKLHSSYFSSELCRPALKASPDAHDPASSSMRSDCVSNLMTTVEAYIEMHSVSSHASRSWIALQRAISSIFLLAVTEESKTNPRFWSLLQQIKMIIAERANTESVDSAPSSDNNVTAFGTTVSGAPTSAGTSPAAFSASPASAAVAVETQTQWAKPLTKTLRALEKLEAAFSSQTHVAASHGSPAYLNPGSAGMSSLAPPVPAAMTPSIGSLPPPTPESSTSGEWSIPNIMDRAAEYIHPPLWS</sequence>
<feature type="compositionally biased region" description="Polar residues" evidence="6">
    <location>
        <begin position="194"/>
        <end position="213"/>
    </location>
</feature>
<keyword evidence="9" id="KW-1185">Reference proteome</keyword>
<dbReference type="EMBL" id="MSFO01000002">
    <property type="protein sequence ID" value="PLB52026.1"/>
    <property type="molecule type" value="Genomic_DNA"/>
</dbReference>
<dbReference type="InterPro" id="IPR007219">
    <property type="entry name" value="XnlR_reg_dom"/>
</dbReference>
<dbReference type="GO" id="GO:0003677">
    <property type="term" value="F:DNA binding"/>
    <property type="evidence" value="ECO:0007669"/>
    <property type="project" value="UniProtKB-KW"/>
</dbReference>
<dbReference type="InterPro" id="IPR001138">
    <property type="entry name" value="Zn2Cys6_DnaBD"/>
</dbReference>
<dbReference type="SMART" id="SM00066">
    <property type="entry name" value="GAL4"/>
    <property type="match status" value="1"/>
</dbReference>
<dbReference type="CDD" id="cd12148">
    <property type="entry name" value="fungal_TF_MHR"/>
    <property type="match status" value="1"/>
</dbReference>
<comment type="caution">
    <text evidence="8">The sequence shown here is derived from an EMBL/GenBank/DDBJ whole genome shotgun (WGS) entry which is preliminary data.</text>
</comment>
<protein>
    <submittedName>
        <fullName evidence="8">Putative fungal-specific transcription factor</fullName>
    </submittedName>
</protein>
<dbReference type="GO" id="GO:0008270">
    <property type="term" value="F:zinc ion binding"/>
    <property type="evidence" value="ECO:0007669"/>
    <property type="project" value="InterPro"/>
</dbReference>
<dbReference type="VEuPathDB" id="FungiDB:P170DRAFT_377464"/>
<dbReference type="AlphaFoldDB" id="A0A2I2GGM9"/>